<dbReference type="InterPro" id="IPR002575">
    <property type="entry name" value="Aminoglycoside_PTrfase"/>
</dbReference>
<dbReference type="Gene3D" id="3.30.200.150">
    <property type="match status" value="1"/>
</dbReference>
<dbReference type="InterPro" id="IPR051678">
    <property type="entry name" value="AGP_Transferase"/>
</dbReference>
<dbReference type="Gene3D" id="3.90.1200.10">
    <property type="match status" value="1"/>
</dbReference>
<organism evidence="2 3">
    <name type="scientific">Paenibacillus taihuensis</name>
    <dbReference type="NCBI Taxonomy" id="1156355"/>
    <lineage>
        <taxon>Bacteria</taxon>
        <taxon>Bacillati</taxon>
        <taxon>Bacillota</taxon>
        <taxon>Bacilli</taxon>
        <taxon>Bacillales</taxon>
        <taxon>Paenibacillaceae</taxon>
        <taxon>Paenibacillus</taxon>
    </lineage>
</organism>
<dbReference type="SUPFAM" id="SSF56112">
    <property type="entry name" value="Protein kinase-like (PK-like)"/>
    <property type="match status" value="1"/>
</dbReference>
<evidence type="ECO:0000313" key="3">
    <source>
        <dbReference type="Proteomes" id="UP000256304"/>
    </source>
</evidence>
<comment type="caution">
    <text evidence="2">The sequence shown here is derived from an EMBL/GenBank/DDBJ whole genome shotgun (WGS) entry which is preliminary data.</text>
</comment>
<keyword evidence="2" id="KW-0808">Transferase</keyword>
<proteinExistence type="predicted"/>
<accession>A0A3D9PXY0</accession>
<protein>
    <submittedName>
        <fullName evidence="2">Hygromycin-B 4-O-kinase</fullName>
    </submittedName>
</protein>
<keyword evidence="3" id="KW-1185">Reference proteome</keyword>
<evidence type="ECO:0000313" key="2">
    <source>
        <dbReference type="EMBL" id="REE55379.1"/>
    </source>
</evidence>
<keyword evidence="2" id="KW-0418">Kinase</keyword>
<dbReference type="EMBL" id="QTTN01000071">
    <property type="protein sequence ID" value="REE55379.1"/>
    <property type="molecule type" value="Genomic_DNA"/>
</dbReference>
<dbReference type="AlphaFoldDB" id="A0A3D9PXY0"/>
<dbReference type="Pfam" id="PF01636">
    <property type="entry name" value="APH"/>
    <property type="match status" value="1"/>
</dbReference>
<dbReference type="InterPro" id="IPR011009">
    <property type="entry name" value="Kinase-like_dom_sf"/>
</dbReference>
<sequence>MTAYEKPILDRQEIEQILSTQLGTCHITELEPLTGGNLSRVFSFRYDGRAGVIKLSDLAGAYDTERFVSKLLTSHGVPFPQCLGEGQVNELSYSILERLPGSMLIDCTDEQKQAQLPELIRILARMNEVPVDMTKGYGWIKPDGSGTSPTWMAHVESFFAEDQIGNFWEGWYDLFRTTCLEKSVFDECYARLLHYVPFNEPHRHFVHGDFHPWNIMSSGDRITGIIDGNCVYGDFLHDLDTLRGTLGGLDVVAAYKENIDALGIIIPNFDERMLGARYFKGLDAMRFYAKMDWENAYYELRDSLINLIN</sequence>
<dbReference type="OrthoDB" id="2568768at2"/>
<dbReference type="RefSeq" id="WP_116192812.1">
    <property type="nucleotide sequence ID" value="NZ_QTTN01000071.1"/>
</dbReference>
<dbReference type="PANTHER" id="PTHR21310">
    <property type="entry name" value="AMINOGLYCOSIDE PHOSPHOTRANSFERASE-RELATED-RELATED"/>
    <property type="match status" value="1"/>
</dbReference>
<dbReference type="Proteomes" id="UP000256304">
    <property type="component" value="Unassembled WGS sequence"/>
</dbReference>
<dbReference type="GO" id="GO:0016301">
    <property type="term" value="F:kinase activity"/>
    <property type="evidence" value="ECO:0007669"/>
    <property type="project" value="UniProtKB-KW"/>
</dbReference>
<gene>
    <name evidence="2" type="ORF">A8990_17119</name>
</gene>
<evidence type="ECO:0000259" key="1">
    <source>
        <dbReference type="Pfam" id="PF01636"/>
    </source>
</evidence>
<name>A0A3D9PXY0_9BACL</name>
<reference evidence="2 3" key="1">
    <citation type="submission" date="2018-08" db="EMBL/GenBank/DDBJ databases">
        <title>Genomic Encyclopedia of Type Strains, Phase III (KMG-III): the genomes of soil and plant-associated and newly described type strains.</title>
        <authorList>
            <person name="Whitman W."/>
        </authorList>
    </citation>
    <scope>NUCLEOTIDE SEQUENCE [LARGE SCALE GENOMIC DNA]</scope>
    <source>
        <strain evidence="2 3">CGMCC 1.10966</strain>
    </source>
</reference>
<feature type="domain" description="Aminoglycoside phosphotransferase" evidence="1">
    <location>
        <begin position="30"/>
        <end position="239"/>
    </location>
</feature>